<gene>
    <name evidence="2" type="ORF">A4V15_20580</name>
</gene>
<evidence type="ECO:0000256" key="1">
    <source>
        <dbReference type="SAM" id="MobiDB-lite"/>
    </source>
</evidence>
<evidence type="ECO:0000313" key="2">
    <source>
        <dbReference type="EMBL" id="OAN28446.1"/>
    </source>
</evidence>
<accession>A0A178LDH4</accession>
<comment type="caution">
    <text evidence="2">The sequence shown here is derived from an EMBL/GenBank/DDBJ whole genome shotgun (WGS) entry which is preliminary data.</text>
</comment>
<sequence>MAGKDIEAALMAVEPETKAAKIRQVMPVIERQLKAGVTRKAILEVLKAQGIEVSMDTLKSYLYRHRKAQRADADQKSALPVGQPESQKKPVASAPTDSRRESEETGVVSYDTDAKPEAAPQGHFGPAELSKLMNPGDDQNALDLDKYESAARSSRKRR</sequence>
<proteinExistence type="predicted"/>
<dbReference type="Proteomes" id="UP000078356">
    <property type="component" value="Unassembled WGS sequence"/>
</dbReference>
<dbReference type="EMBL" id="LWCR01000022">
    <property type="protein sequence ID" value="OAN28446.1"/>
    <property type="molecule type" value="Genomic_DNA"/>
</dbReference>
<dbReference type="OrthoDB" id="367299at2"/>
<name>A0A178LDH4_9PSED</name>
<dbReference type="AlphaFoldDB" id="A0A178LDH4"/>
<dbReference type="RefSeq" id="WP_064308197.1">
    <property type="nucleotide sequence ID" value="NZ_LWCR01000022.1"/>
</dbReference>
<organism evidence="2 3">
    <name type="scientific">Pseudomonas oryzihabitans</name>
    <dbReference type="NCBI Taxonomy" id="47885"/>
    <lineage>
        <taxon>Bacteria</taxon>
        <taxon>Pseudomonadati</taxon>
        <taxon>Pseudomonadota</taxon>
        <taxon>Gammaproteobacteria</taxon>
        <taxon>Pseudomonadales</taxon>
        <taxon>Pseudomonadaceae</taxon>
        <taxon>Pseudomonas</taxon>
    </lineage>
</organism>
<evidence type="ECO:0000313" key="3">
    <source>
        <dbReference type="Proteomes" id="UP000078356"/>
    </source>
</evidence>
<feature type="region of interest" description="Disordered" evidence="1">
    <location>
        <begin position="66"/>
        <end position="158"/>
    </location>
</feature>
<reference evidence="2 3" key="1">
    <citation type="submission" date="2016-04" db="EMBL/GenBank/DDBJ databases">
        <title>Draft Genome Sequences of Staphylococcus capitis Strain H36, S. capitis Strain H65, S. cohnii Strain H62, S. hominis Strain H69, Mycobacterium iranicum Strain H39, Plantibacter sp. Strain H53, Pseudomonas oryzihabitans Strain H72, and Microbacterium sp. Strain H83, isolated from residential settings.</title>
        <authorList>
            <person name="Lymperopoulou D."/>
            <person name="Adams R.I."/>
            <person name="Lindow S."/>
            <person name="Coil D.A."/>
            <person name="Jospin G."/>
            <person name="Eisen J.A."/>
        </authorList>
    </citation>
    <scope>NUCLEOTIDE SEQUENCE [LARGE SCALE GENOMIC DNA]</scope>
    <source>
        <strain evidence="2 3">H72</strain>
    </source>
</reference>
<protein>
    <submittedName>
        <fullName evidence="2">TraD protein</fullName>
    </submittedName>
</protein>